<dbReference type="Gene3D" id="3.10.180.10">
    <property type="entry name" value="2,3-Dihydroxybiphenyl 1,2-Dioxygenase, domain 1"/>
    <property type="match status" value="2"/>
</dbReference>
<feature type="domain" description="VOC" evidence="2">
    <location>
        <begin position="182"/>
        <end position="311"/>
    </location>
</feature>
<dbReference type="GO" id="GO:0046872">
    <property type="term" value="F:metal ion binding"/>
    <property type="evidence" value="ECO:0007669"/>
    <property type="project" value="UniProtKB-KW"/>
</dbReference>
<evidence type="ECO:0000259" key="2">
    <source>
        <dbReference type="PROSITE" id="PS51819"/>
    </source>
</evidence>
<dbReference type="RefSeq" id="WP_104379700.1">
    <property type="nucleotide sequence ID" value="NZ_PSZC01000002.1"/>
</dbReference>
<keyword evidence="1" id="KW-0479">Metal-binding</keyword>
<comment type="caution">
    <text evidence="3">The sequence shown here is derived from an EMBL/GenBank/DDBJ whole genome shotgun (WGS) entry which is preliminary data.</text>
</comment>
<dbReference type="GO" id="GO:0046491">
    <property type="term" value="P:L-methylmalonyl-CoA metabolic process"/>
    <property type="evidence" value="ECO:0007669"/>
    <property type="project" value="TreeGrafter"/>
</dbReference>
<protein>
    <submittedName>
        <fullName evidence="3">Lactoylglutathione lyase</fullName>
    </submittedName>
</protein>
<keyword evidence="3" id="KW-0456">Lyase</keyword>
<evidence type="ECO:0000313" key="4">
    <source>
        <dbReference type="Proteomes" id="UP000239874"/>
    </source>
</evidence>
<dbReference type="PANTHER" id="PTHR43048">
    <property type="entry name" value="METHYLMALONYL-COA EPIMERASE"/>
    <property type="match status" value="1"/>
</dbReference>
<dbReference type="InterPro" id="IPR051785">
    <property type="entry name" value="MMCE/EMCE_epimerase"/>
</dbReference>
<dbReference type="AlphaFoldDB" id="A0A2S6AVP7"/>
<dbReference type="InterPro" id="IPR029068">
    <property type="entry name" value="Glyas_Bleomycin-R_OHBP_Dase"/>
</dbReference>
<dbReference type="Pfam" id="PF00903">
    <property type="entry name" value="Glyoxalase"/>
    <property type="match status" value="2"/>
</dbReference>
<dbReference type="GO" id="GO:0004493">
    <property type="term" value="F:methylmalonyl-CoA epimerase activity"/>
    <property type="evidence" value="ECO:0007669"/>
    <property type="project" value="TreeGrafter"/>
</dbReference>
<dbReference type="EMBL" id="PSZC01000002">
    <property type="protein sequence ID" value="PPJ39290.1"/>
    <property type="molecule type" value="Genomic_DNA"/>
</dbReference>
<name>A0A2S6AVP7_9NOCA</name>
<evidence type="ECO:0000256" key="1">
    <source>
        <dbReference type="ARBA" id="ARBA00022723"/>
    </source>
</evidence>
<dbReference type="GO" id="GO:0016829">
    <property type="term" value="F:lyase activity"/>
    <property type="evidence" value="ECO:0007669"/>
    <property type="project" value="UniProtKB-KW"/>
</dbReference>
<dbReference type="SUPFAM" id="SSF54593">
    <property type="entry name" value="Glyoxalase/Bleomycin resistance protein/Dihydroxybiphenyl dioxygenase"/>
    <property type="match status" value="2"/>
</dbReference>
<sequence>MSSGTATDLAGGGVTLQRDAVAHHAHAVLHCNLNTAAVERSSAFHMALFDLDPRMRSVSKGGDSATMGLGDSTDSVTSFLFDARGPRSAPALELVGWSRPQTEPAEPGMVAPILAALGFRVASLAVFEKRLKATGVAFVSIEGGLMVRGRKRAALRFADPDGVAFEVVEMVPADTDPQWTALLSHERMRCSDLSATIAWYEGIGWQVRSRDEVDDRATASLILPEDPTFSLELIEIPAVSGTPRAANTQGLYRIALAVDNVREAYDSLVDSGAHGAVPEPVVFSMPDIPTGGFEVLFLADPDGGVVELVERPRETMRRPQEPR</sequence>
<proteinExistence type="predicted"/>
<dbReference type="InterPro" id="IPR004360">
    <property type="entry name" value="Glyas_Fos-R_dOase_dom"/>
</dbReference>
<gene>
    <name evidence="3" type="ORF">C5E45_03710</name>
</gene>
<reference evidence="3 4" key="1">
    <citation type="submission" date="2018-02" db="EMBL/GenBank/DDBJ databases">
        <title>8 Nocardia nova and 1 Nocardia cyriacigeorgica strain used for evolution to TMP-SMX.</title>
        <authorList>
            <person name="Mehta H."/>
            <person name="Weng J."/>
            <person name="Shamoo Y."/>
        </authorList>
    </citation>
    <scope>NUCLEOTIDE SEQUENCE [LARGE SCALE GENOMIC DNA]</scope>
    <source>
        <strain evidence="3 4">MDA3139</strain>
    </source>
</reference>
<dbReference type="InterPro" id="IPR037523">
    <property type="entry name" value="VOC_core"/>
</dbReference>
<organism evidence="3 4">
    <name type="scientific">Nocardia nova</name>
    <dbReference type="NCBI Taxonomy" id="37330"/>
    <lineage>
        <taxon>Bacteria</taxon>
        <taxon>Bacillati</taxon>
        <taxon>Actinomycetota</taxon>
        <taxon>Actinomycetes</taxon>
        <taxon>Mycobacteriales</taxon>
        <taxon>Nocardiaceae</taxon>
        <taxon>Nocardia</taxon>
    </lineage>
</organism>
<evidence type="ECO:0000313" key="3">
    <source>
        <dbReference type="EMBL" id="PPJ39290.1"/>
    </source>
</evidence>
<dbReference type="PROSITE" id="PS51819">
    <property type="entry name" value="VOC"/>
    <property type="match status" value="2"/>
</dbReference>
<accession>A0A2S6AVP7</accession>
<dbReference type="PANTHER" id="PTHR43048:SF3">
    <property type="entry name" value="METHYLMALONYL-COA EPIMERASE, MITOCHONDRIAL"/>
    <property type="match status" value="1"/>
</dbReference>
<feature type="domain" description="VOC" evidence="2">
    <location>
        <begin position="27"/>
        <end position="170"/>
    </location>
</feature>
<dbReference type="Proteomes" id="UP000239874">
    <property type="component" value="Unassembled WGS sequence"/>
</dbReference>
<dbReference type="CDD" id="cd06587">
    <property type="entry name" value="VOC"/>
    <property type="match status" value="1"/>
</dbReference>